<dbReference type="KEGG" id="vg:77931363"/>
<proteinExistence type="predicted"/>
<gene>
    <name evidence="1" type="primary">9</name>
    <name evidence="1" type="ORF">SEA_ZUKO_9</name>
</gene>
<organism evidence="1 2">
    <name type="scientific">Streptomyces phage Zuko</name>
    <dbReference type="NCBI Taxonomy" id="2601695"/>
    <lineage>
        <taxon>Viruses</taxon>
        <taxon>Duplodnaviria</taxon>
        <taxon>Heunggongvirae</taxon>
        <taxon>Uroviricota</taxon>
        <taxon>Caudoviricetes</taxon>
        <taxon>Zukovirus</taxon>
        <taxon>Zukovirus zuko</taxon>
    </lineage>
</organism>
<dbReference type="RefSeq" id="YP_010655500.1">
    <property type="nucleotide sequence ID" value="NC_070829.1"/>
</dbReference>
<evidence type="ECO:0000313" key="1">
    <source>
        <dbReference type="EMBL" id="QEQ93587.1"/>
    </source>
</evidence>
<dbReference type="Proteomes" id="UP000327392">
    <property type="component" value="Segment"/>
</dbReference>
<sequence>MGLEDDILSNDAGQSLIRWEQHAANGVNEAFRAAAQADGYTPTALRNAQTGVTGFIRNVVAQVRVVGTAIASSAWRLVTGRRPIVRRSGASTPGQEPPGSASTFDQQLEAIIALAEEAMRNNPDLAEPIYTRANLSTQDLSRAEVNRTAAIAAELSARALGAEGIVWVSERDACVHCIGLAGEVARFGEPFPAFSPYAEKPLAWRGYNGRPPRHPNCRCRIIPWDGGDETPEALKREAERSVARGWSLPTESNAARLRALNRLLQSPTLRLPPSVVRRAREALQQGNFPQGRNFPG</sequence>
<dbReference type="EMBL" id="MN204493">
    <property type="protein sequence ID" value="QEQ93587.1"/>
    <property type="molecule type" value="Genomic_DNA"/>
</dbReference>
<accession>A0A5J6D704</accession>
<keyword evidence="2" id="KW-1185">Reference proteome</keyword>
<evidence type="ECO:0000313" key="2">
    <source>
        <dbReference type="Proteomes" id="UP000327392"/>
    </source>
</evidence>
<dbReference type="GeneID" id="77931363"/>
<protein>
    <submittedName>
        <fullName evidence="1">Minor capsid protein</fullName>
    </submittedName>
</protein>
<reference evidence="1 2" key="1">
    <citation type="submission" date="2019-07" db="EMBL/GenBank/DDBJ databases">
        <authorList>
            <person name="Mandava P."/>
            <person name="Ferry J.C."/>
            <person name="Fallon S.M."/>
            <person name="Hajdenberg M."/>
            <person name="Sharma E."/>
            <person name="Shaffer C.D."/>
            <person name="Weston-Hafer K.A."/>
            <person name="Garlena R.A."/>
            <person name="Russell D.A."/>
            <person name="Pope W.H."/>
            <person name="Jacobs-Sera D."/>
            <person name="Hatfull G.F."/>
        </authorList>
    </citation>
    <scope>NUCLEOTIDE SEQUENCE [LARGE SCALE GENOMIC DNA]</scope>
</reference>
<name>A0A5J6D704_9CAUD</name>